<dbReference type="EMBL" id="JAIMJA010000001">
    <property type="protein sequence ID" value="MCE2593446.1"/>
    <property type="molecule type" value="Genomic_DNA"/>
</dbReference>
<evidence type="ECO:0000256" key="3">
    <source>
        <dbReference type="ARBA" id="ARBA00022519"/>
    </source>
</evidence>
<dbReference type="NCBIfam" id="TIGR01854">
    <property type="entry name" value="lipid_A_lpxH"/>
    <property type="match status" value="1"/>
</dbReference>
<proteinExistence type="inferred from homology"/>
<evidence type="ECO:0000256" key="9">
    <source>
        <dbReference type="ARBA" id="ARBA00023211"/>
    </source>
</evidence>
<dbReference type="GO" id="GO:0016787">
    <property type="term" value="F:hydrolase activity"/>
    <property type="evidence" value="ECO:0007669"/>
    <property type="project" value="UniProtKB-KW"/>
</dbReference>
<accession>A0ABS8W3C9</accession>
<comment type="pathway">
    <text evidence="10">Glycolipid biosynthesis; lipid IV(A) biosynthesis; lipid IV(A) from (3R)-3-hydroxytetradecanoyl-[acyl-carrier-protein] and UDP-N-acetyl-alpha-D-glucosamine: step 4/6.</text>
</comment>
<comment type="cofactor">
    <cofactor evidence="10">
        <name>Mn(2+)</name>
        <dbReference type="ChEBI" id="CHEBI:29035"/>
    </cofactor>
    <text evidence="10">Binds 2 Mn(2+) ions per subunit in a binuclear metal center.</text>
</comment>
<evidence type="ECO:0000313" key="13">
    <source>
        <dbReference type="Proteomes" id="UP001201273"/>
    </source>
</evidence>
<keyword evidence="13" id="KW-1185">Reference proteome</keyword>
<evidence type="ECO:0000256" key="10">
    <source>
        <dbReference type="HAMAP-Rule" id="MF_00575"/>
    </source>
</evidence>
<reference evidence="12 13" key="1">
    <citation type="journal article" date="2022" name="Environ. Microbiol. Rep.">
        <title>Eco-phylogenetic analyses reveal divergent evolution of vitamin B12 metabolism in the marine bacterial family 'Psychromonadaceae'.</title>
        <authorList>
            <person name="Jin X."/>
            <person name="Yang Y."/>
            <person name="Cao H."/>
            <person name="Gao B."/>
            <person name="Zhao Z."/>
        </authorList>
    </citation>
    <scope>NUCLEOTIDE SEQUENCE [LARGE SCALE GENOMIC DNA]</scope>
    <source>
        <strain evidence="12 13">MKS20</strain>
    </source>
</reference>
<feature type="binding site" evidence="10">
    <location>
        <position position="11"/>
    </location>
    <ligand>
        <name>Mn(2+)</name>
        <dbReference type="ChEBI" id="CHEBI:29035"/>
        <label>1</label>
    </ligand>
</feature>
<keyword evidence="5 10" id="KW-0479">Metal-binding</keyword>
<feature type="binding site" evidence="10">
    <location>
        <position position="42"/>
    </location>
    <ligand>
        <name>Mn(2+)</name>
        <dbReference type="ChEBI" id="CHEBI:29035"/>
        <label>1</label>
    </ligand>
</feature>
<evidence type="ECO:0000313" key="12">
    <source>
        <dbReference type="EMBL" id="MCE2593446.1"/>
    </source>
</evidence>
<feature type="binding site" evidence="10">
    <location>
        <begin position="80"/>
        <end position="81"/>
    </location>
    <ligand>
        <name>substrate</name>
    </ligand>
</feature>
<evidence type="ECO:0000256" key="2">
    <source>
        <dbReference type="ARBA" id="ARBA00022516"/>
    </source>
</evidence>
<comment type="subcellular location">
    <subcellularLocation>
        <location evidence="10">Cell inner membrane</location>
        <topology evidence="10">Peripheral membrane protein</topology>
        <orientation evidence="10">Cytoplasmic side</orientation>
    </subcellularLocation>
</comment>
<feature type="binding site" evidence="10">
    <location>
        <position position="199"/>
    </location>
    <ligand>
        <name>Mn(2+)</name>
        <dbReference type="ChEBI" id="CHEBI:29035"/>
        <label>2</label>
    </ligand>
</feature>
<dbReference type="PANTHER" id="PTHR34990:SF1">
    <property type="entry name" value="UDP-2,3-DIACYLGLUCOSAMINE HYDROLASE"/>
    <property type="match status" value="1"/>
</dbReference>
<dbReference type="Pfam" id="PF00149">
    <property type="entry name" value="Metallophos"/>
    <property type="match status" value="1"/>
</dbReference>
<comment type="function">
    <text evidence="10">Hydrolyzes the pyrophosphate bond of UDP-2,3-diacylglucosamine to yield 2,3-diacylglucosamine 1-phosphate (lipid X) and UMP by catalyzing the attack of water at the alpha-P atom. Involved in the biosynthesis of lipid A, a phosphorylated glycolipid that anchors the lipopolysaccharide to the outer membrane of the cell.</text>
</comment>
<dbReference type="InterPro" id="IPR004843">
    <property type="entry name" value="Calcineurin-like_PHP"/>
</dbReference>
<dbReference type="PANTHER" id="PTHR34990">
    <property type="entry name" value="UDP-2,3-DIACYLGLUCOSAMINE HYDROLASE-RELATED"/>
    <property type="match status" value="1"/>
</dbReference>
<dbReference type="CDD" id="cd07398">
    <property type="entry name" value="MPP_YbbF-LpxH"/>
    <property type="match status" value="1"/>
</dbReference>
<organism evidence="12 13">
    <name type="scientific">Motilimonas cestriensis</name>
    <dbReference type="NCBI Taxonomy" id="2742685"/>
    <lineage>
        <taxon>Bacteria</taxon>
        <taxon>Pseudomonadati</taxon>
        <taxon>Pseudomonadota</taxon>
        <taxon>Gammaproteobacteria</taxon>
        <taxon>Alteromonadales</taxon>
        <taxon>Alteromonadales genera incertae sedis</taxon>
        <taxon>Motilimonas</taxon>
    </lineage>
</organism>
<keyword evidence="2 10" id="KW-0444">Lipid biosynthesis</keyword>
<sequence length="249" mass="28566">MMSTYFIADLHLTESRPDITALFLQFLATEARQADALYILGDLFEIWLGDDIQTPLTKQVAKALSDLSQSGVPCYYIHGNRDFMLGERYARLCDMTILAEKSLVQLYGETALLLHGDTLCTEDEAYQNYRKWVYKPWLRMLFLALPKFVRAKIGEKIRTSSKNQSKEKQQQRKEIMDVYPPAVQEDCLKFGVNLMIHGHTHRPAIHEFEINQSPATRIVLGDWYEQGSMLLVNSAGKQLISQPFLNDKG</sequence>
<feature type="binding site" evidence="10">
    <location>
        <position position="199"/>
    </location>
    <ligand>
        <name>substrate</name>
    </ligand>
</feature>
<feature type="domain" description="Calcineurin-like phosphoesterase" evidence="11">
    <location>
        <begin position="2"/>
        <end position="203"/>
    </location>
</feature>
<dbReference type="InterPro" id="IPR010138">
    <property type="entry name" value="UDP-diacylglucosamine_Hdrlase"/>
</dbReference>
<feature type="binding site" evidence="10">
    <location>
        <position position="42"/>
    </location>
    <ligand>
        <name>Mn(2+)</name>
        <dbReference type="ChEBI" id="CHEBI:29035"/>
        <label>2</label>
    </ligand>
</feature>
<evidence type="ECO:0000256" key="1">
    <source>
        <dbReference type="ARBA" id="ARBA00022475"/>
    </source>
</evidence>
<evidence type="ECO:0000256" key="7">
    <source>
        <dbReference type="ARBA" id="ARBA00023098"/>
    </source>
</evidence>
<evidence type="ECO:0000259" key="11">
    <source>
        <dbReference type="Pfam" id="PF00149"/>
    </source>
</evidence>
<protein>
    <recommendedName>
        <fullName evidence="10">UDP-2,3-diacylglucosamine hydrolase</fullName>
        <ecNumber evidence="10">3.6.1.54</ecNumber>
    </recommendedName>
    <alternativeName>
        <fullName evidence="10">UDP-2,3-diacylglucosamine diphosphatase</fullName>
    </alternativeName>
</protein>
<comment type="similarity">
    <text evidence="10">Belongs to the LpxH family.</text>
</comment>
<evidence type="ECO:0000256" key="5">
    <source>
        <dbReference type="ARBA" id="ARBA00022723"/>
    </source>
</evidence>
<dbReference type="EC" id="3.6.1.54" evidence="10"/>
<keyword evidence="3 10" id="KW-0997">Cell inner membrane</keyword>
<feature type="binding site" evidence="10">
    <location>
        <position position="161"/>
    </location>
    <ligand>
        <name>substrate</name>
    </ligand>
</feature>
<comment type="caution">
    <text evidence="12">The sequence shown here is derived from an EMBL/GenBank/DDBJ whole genome shotgun (WGS) entry which is preliminary data.</text>
</comment>
<evidence type="ECO:0000256" key="4">
    <source>
        <dbReference type="ARBA" id="ARBA00022556"/>
    </source>
</evidence>
<dbReference type="NCBIfam" id="NF003743">
    <property type="entry name" value="PRK05340.1"/>
    <property type="match status" value="1"/>
</dbReference>
<dbReference type="Proteomes" id="UP001201273">
    <property type="component" value="Unassembled WGS sequence"/>
</dbReference>
<feature type="binding site" evidence="10">
    <location>
        <position position="123"/>
    </location>
    <ligand>
        <name>substrate</name>
    </ligand>
</feature>
<dbReference type="SUPFAM" id="SSF56300">
    <property type="entry name" value="Metallo-dependent phosphatases"/>
    <property type="match status" value="1"/>
</dbReference>
<name>A0ABS8W3C9_9GAMM</name>
<feature type="binding site" evidence="10">
    <location>
        <position position="80"/>
    </location>
    <ligand>
        <name>Mn(2+)</name>
        <dbReference type="ChEBI" id="CHEBI:29035"/>
        <label>2</label>
    </ligand>
</feature>
<feature type="binding site" evidence="10">
    <location>
        <position position="201"/>
    </location>
    <ligand>
        <name>Mn(2+)</name>
        <dbReference type="ChEBI" id="CHEBI:29035"/>
        <label>1</label>
    </ligand>
</feature>
<keyword evidence="7 10" id="KW-0443">Lipid metabolism</keyword>
<dbReference type="HAMAP" id="MF_00575">
    <property type="entry name" value="LpxH"/>
    <property type="match status" value="1"/>
</dbReference>
<comment type="catalytic activity">
    <reaction evidence="10">
        <text>UDP-2-N,3-O-bis[(3R)-3-hydroxytetradecanoyl]-alpha-D-glucosamine + H2O = 2-N,3-O-bis[(3R)-3-hydroxytetradecanoyl]-alpha-D-glucosaminyl 1-phosphate + UMP + 2 H(+)</text>
        <dbReference type="Rhea" id="RHEA:25213"/>
        <dbReference type="ChEBI" id="CHEBI:15377"/>
        <dbReference type="ChEBI" id="CHEBI:15378"/>
        <dbReference type="ChEBI" id="CHEBI:57865"/>
        <dbReference type="ChEBI" id="CHEBI:57957"/>
        <dbReference type="ChEBI" id="CHEBI:78847"/>
        <dbReference type="EC" id="3.6.1.54"/>
    </reaction>
</comment>
<feature type="binding site" evidence="10">
    <location>
        <position position="115"/>
    </location>
    <ligand>
        <name>Mn(2+)</name>
        <dbReference type="ChEBI" id="CHEBI:29035"/>
        <label>2</label>
    </ligand>
</feature>
<keyword evidence="9 10" id="KW-0464">Manganese</keyword>
<keyword evidence="4 10" id="KW-0441">Lipid A biosynthesis</keyword>
<keyword evidence="1 10" id="KW-1003">Cell membrane</keyword>
<evidence type="ECO:0000256" key="6">
    <source>
        <dbReference type="ARBA" id="ARBA00022801"/>
    </source>
</evidence>
<keyword evidence="6 10" id="KW-0378">Hydrolase</keyword>
<feature type="binding site" evidence="10">
    <location>
        <position position="168"/>
    </location>
    <ligand>
        <name>substrate</name>
    </ligand>
</feature>
<gene>
    <name evidence="10 12" type="primary">lpxH</name>
    <name evidence="12" type="ORF">K6Y31_01275</name>
</gene>
<keyword evidence="8 10" id="KW-0472">Membrane</keyword>
<feature type="binding site" evidence="10">
    <location>
        <position position="9"/>
    </location>
    <ligand>
        <name>Mn(2+)</name>
        <dbReference type="ChEBI" id="CHEBI:29035"/>
        <label>1</label>
    </ligand>
</feature>
<evidence type="ECO:0000256" key="8">
    <source>
        <dbReference type="ARBA" id="ARBA00023136"/>
    </source>
</evidence>
<dbReference type="Gene3D" id="3.60.21.10">
    <property type="match status" value="1"/>
</dbReference>
<dbReference type="InterPro" id="IPR029052">
    <property type="entry name" value="Metallo-depent_PP-like"/>
</dbReference>
<feature type="binding site" evidence="10">
    <location>
        <position position="171"/>
    </location>
    <ligand>
        <name>substrate</name>
    </ligand>
</feature>
<dbReference type="InterPro" id="IPR043461">
    <property type="entry name" value="LpxH-like"/>
</dbReference>